<dbReference type="PANTHER" id="PTHR10509">
    <property type="entry name" value="O-METHYLTRANSFERASE-RELATED"/>
    <property type="match status" value="1"/>
</dbReference>
<keyword evidence="1" id="KW-0489">Methyltransferase</keyword>
<keyword evidence="5" id="KW-1185">Reference proteome</keyword>
<dbReference type="RefSeq" id="WP_210002671.1">
    <property type="nucleotide sequence ID" value="NZ_BAAAJY010000014.1"/>
</dbReference>
<dbReference type="CDD" id="cd02440">
    <property type="entry name" value="AdoMet_MTases"/>
    <property type="match status" value="1"/>
</dbReference>
<gene>
    <name evidence="4" type="ORF">JOF47_004375</name>
</gene>
<evidence type="ECO:0000256" key="2">
    <source>
        <dbReference type="ARBA" id="ARBA00022679"/>
    </source>
</evidence>
<accession>A0ABS4XK25</accession>
<dbReference type="InterPro" id="IPR002935">
    <property type="entry name" value="SAM_O-MeTrfase"/>
</dbReference>
<keyword evidence="3" id="KW-0949">S-adenosyl-L-methionine</keyword>
<proteinExistence type="predicted"/>
<organism evidence="4 5">
    <name type="scientific">Paeniglutamicibacter kerguelensis</name>
    <dbReference type="NCBI Taxonomy" id="254788"/>
    <lineage>
        <taxon>Bacteria</taxon>
        <taxon>Bacillati</taxon>
        <taxon>Actinomycetota</taxon>
        <taxon>Actinomycetes</taxon>
        <taxon>Micrococcales</taxon>
        <taxon>Micrococcaceae</taxon>
        <taxon>Paeniglutamicibacter</taxon>
    </lineage>
</organism>
<name>A0ABS4XK25_9MICC</name>
<evidence type="ECO:0000313" key="4">
    <source>
        <dbReference type="EMBL" id="MBP2388802.1"/>
    </source>
</evidence>
<reference evidence="4 5" key="1">
    <citation type="submission" date="2021-03" db="EMBL/GenBank/DDBJ databases">
        <title>Sequencing the genomes of 1000 actinobacteria strains.</title>
        <authorList>
            <person name="Klenk H.-P."/>
        </authorList>
    </citation>
    <scope>NUCLEOTIDE SEQUENCE [LARGE SCALE GENOMIC DNA]</scope>
    <source>
        <strain evidence="4 5">DSM 15797</strain>
    </source>
</reference>
<protein>
    <submittedName>
        <fullName evidence="4">O-methyltransferase YrrM</fullName>
    </submittedName>
</protein>
<sequence length="229" mass="24371">MDSAAKPVTPAEVDAYFVEKLLDSEPEMDAARRRAHEAGLPRIEVSEVQGKFLMLLAQIASAKRVLEIGTLGGYSTTWLARGVGVDGYVVTCEFEPLHARVAADNLAAAGVEDRVDIRIGAALDTLDALLAEGGEPFDLIFIDADKENNAHYIQSAITLGHPGSVIVVDNVVREGGVLRPGEPIDENGRMLKGVRDGIDMLGGNPRLDATALQTVGVKGWDGFALAVVR</sequence>
<evidence type="ECO:0000313" key="5">
    <source>
        <dbReference type="Proteomes" id="UP001296993"/>
    </source>
</evidence>
<comment type="caution">
    <text evidence="4">The sequence shown here is derived from an EMBL/GenBank/DDBJ whole genome shotgun (WGS) entry which is preliminary data.</text>
</comment>
<dbReference type="InterPro" id="IPR029063">
    <property type="entry name" value="SAM-dependent_MTases_sf"/>
</dbReference>
<dbReference type="Pfam" id="PF01596">
    <property type="entry name" value="Methyltransf_3"/>
    <property type="match status" value="1"/>
</dbReference>
<evidence type="ECO:0000256" key="3">
    <source>
        <dbReference type="ARBA" id="ARBA00022691"/>
    </source>
</evidence>
<dbReference type="PROSITE" id="PS51682">
    <property type="entry name" value="SAM_OMT_I"/>
    <property type="match status" value="1"/>
</dbReference>
<dbReference type="SUPFAM" id="SSF53335">
    <property type="entry name" value="S-adenosyl-L-methionine-dependent methyltransferases"/>
    <property type="match status" value="1"/>
</dbReference>
<dbReference type="PANTHER" id="PTHR10509:SF14">
    <property type="entry name" value="CAFFEOYL-COA O-METHYLTRANSFERASE 3-RELATED"/>
    <property type="match status" value="1"/>
</dbReference>
<dbReference type="EMBL" id="JAGIOF010000004">
    <property type="protein sequence ID" value="MBP2388802.1"/>
    <property type="molecule type" value="Genomic_DNA"/>
</dbReference>
<evidence type="ECO:0000256" key="1">
    <source>
        <dbReference type="ARBA" id="ARBA00022603"/>
    </source>
</evidence>
<keyword evidence="2" id="KW-0808">Transferase</keyword>
<dbReference type="Gene3D" id="3.40.50.150">
    <property type="entry name" value="Vaccinia Virus protein VP39"/>
    <property type="match status" value="1"/>
</dbReference>
<dbReference type="Proteomes" id="UP001296993">
    <property type="component" value="Unassembled WGS sequence"/>
</dbReference>
<dbReference type="InterPro" id="IPR050362">
    <property type="entry name" value="Cation-dep_OMT"/>
</dbReference>